<dbReference type="PANTHER" id="PTHR33744:SF1">
    <property type="entry name" value="DNA-BINDING TRANSCRIPTIONAL ACTIVATOR ADER"/>
    <property type="match status" value="1"/>
</dbReference>
<dbReference type="AlphaFoldDB" id="A0A4R5XBN7"/>
<protein>
    <submittedName>
        <fullName evidence="3">GAF domain-containing protein</fullName>
    </submittedName>
</protein>
<dbReference type="InterPro" id="IPR051448">
    <property type="entry name" value="CdaR-like_regulators"/>
</dbReference>
<dbReference type="InterPro" id="IPR025736">
    <property type="entry name" value="PucR_C-HTH_dom"/>
</dbReference>
<dbReference type="InterPro" id="IPR029016">
    <property type="entry name" value="GAF-like_dom_sf"/>
</dbReference>
<feature type="domain" description="GAF" evidence="2">
    <location>
        <begin position="58"/>
        <end position="214"/>
    </location>
</feature>
<dbReference type="InterPro" id="IPR041522">
    <property type="entry name" value="CdaR_GGDEF"/>
</dbReference>
<dbReference type="Gene3D" id="1.10.10.2840">
    <property type="entry name" value="PucR C-terminal helix-turn-helix domain"/>
    <property type="match status" value="1"/>
</dbReference>
<sequence>MTAVTTLTVEGDDDRGNVLTDTLRLIDVSVDTHDGEGQLEVWLGALADIGEAVGGDTPVEAVLDRVAETACTLLGYDFCAVFLPTTDRSALTIVGSHGLSPDYVAQVNADRPILLDVRDEYEAPTSIAFRTGEVVTVDDIDRKPHFTWSGVAHEQGYRALISVPLRRSGTVVGALNGYRAGPHRFDRAEVGLVSTLATQVAVALGTAQLRAAEQATITELRRAAEVHTLLTETALRGEGVTGVAEALAELLGRSVAIDDVYAEQLAAAGPASTTEATSDERLREEPVAGDEHFCEEPAAGDEHFREEPRTSVTDVILDGAPVAHIRVAATDDPLSAVDVRAIEQAAVVTALELLRARTAAEVEQRLRGSLVADVLGSDPGSLPAIVDRARRLGWDLAGTQTLIGLRCNDTEALLAAADRFFRHATQRPLSAVHRGDVILLWPSGAAVETTRRLLDTVAMTGVIAAVSRTVDAAGLPATFRAVRGALDLAAGAGAPAVIDLTQLTVDQLLLELGDTARLTEFATSVLGRAMDYDRTRSTALLDTARVVIDAGLDRRAAAARLHLHHNTVAQRMRRLEELTGLAMSRPADLLQLTSALTVARIAALG</sequence>
<dbReference type="Pfam" id="PF01590">
    <property type="entry name" value="GAF"/>
    <property type="match status" value="1"/>
</dbReference>
<dbReference type="Pfam" id="PF13556">
    <property type="entry name" value="HTH_30"/>
    <property type="match status" value="1"/>
</dbReference>
<evidence type="ECO:0000313" key="3">
    <source>
        <dbReference type="EMBL" id="TDL11578.1"/>
    </source>
</evidence>
<organism evidence="3 4">
    <name type="scientific">Mycolicibacterium obuense</name>
    <dbReference type="NCBI Taxonomy" id="1807"/>
    <lineage>
        <taxon>Bacteria</taxon>
        <taxon>Bacillati</taxon>
        <taxon>Actinomycetota</taxon>
        <taxon>Actinomycetes</taxon>
        <taxon>Mycobacteriales</taxon>
        <taxon>Mycobacteriaceae</taxon>
        <taxon>Mycolicibacterium</taxon>
    </lineage>
</organism>
<reference evidence="3 4" key="1">
    <citation type="submission" date="2019-01" db="EMBL/GenBank/DDBJ databases">
        <title>High-quality-draft genome sequences of five non-tuberculosis mycobacteriaceae isolated from a nosocomial environment.</title>
        <authorList>
            <person name="Tiago I."/>
            <person name="Alarico S."/>
            <person name="Pereira S.G."/>
            <person name="Coelho C."/>
            <person name="Maranha A."/>
            <person name="Empadinhas N."/>
        </authorList>
    </citation>
    <scope>NUCLEOTIDE SEQUENCE [LARGE SCALE GENOMIC DNA]</scope>
    <source>
        <strain evidence="3 4">22DIII</strain>
    </source>
</reference>
<evidence type="ECO:0000313" key="4">
    <source>
        <dbReference type="Proteomes" id="UP000294952"/>
    </source>
</evidence>
<dbReference type="Proteomes" id="UP000294952">
    <property type="component" value="Unassembled WGS sequence"/>
</dbReference>
<dbReference type="Gene3D" id="3.30.450.40">
    <property type="match status" value="1"/>
</dbReference>
<dbReference type="InterPro" id="IPR042070">
    <property type="entry name" value="PucR_C-HTH_sf"/>
</dbReference>
<evidence type="ECO:0000259" key="2">
    <source>
        <dbReference type="SMART" id="SM00065"/>
    </source>
</evidence>
<dbReference type="EMBL" id="SDLP01000001">
    <property type="protein sequence ID" value="TDL11578.1"/>
    <property type="molecule type" value="Genomic_DNA"/>
</dbReference>
<accession>A0A4R5XBN7</accession>
<dbReference type="Pfam" id="PF17853">
    <property type="entry name" value="GGDEF_2"/>
    <property type="match status" value="1"/>
</dbReference>
<comment type="caution">
    <text evidence="3">The sequence shown here is derived from an EMBL/GenBank/DDBJ whole genome shotgun (WGS) entry which is preliminary data.</text>
</comment>
<dbReference type="PANTHER" id="PTHR33744">
    <property type="entry name" value="CARBOHYDRATE DIACID REGULATOR"/>
    <property type="match status" value="1"/>
</dbReference>
<dbReference type="InterPro" id="IPR003018">
    <property type="entry name" value="GAF"/>
</dbReference>
<gene>
    <name evidence="3" type="ORF">EUA04_00765</name>
</gene>
<evidence type="ECO:0000256" key="1">
    <source>
        <dbReference type="ARBA" id="ARBA00006754"/>
    </source>
</evidence>
<dbReference type="SUPFAM" id="SSF55781">
    <property type="entry name" value="GAF domain-like"/>
    <property type="match status" value="1"/>
</dbReference>
<dbReference type="SMART" id="SM00065">
    <property type="entry name" value="GAF"/>
    <property type="match status" value="1"/>
</dbReference>
<comment type="similarity">
    <text evidence="1">Belongs to the CdaR family.</text>
</comment>
<name>A0A4R5XBN7_9MYCO</name>
<proteinExistence type="inferred from homology"/>